<protein>
    <recommendedName>
        <fullName evidence="3">Polymerase nucleotidyl transferase domain-containing protein</fullName>
    </recommendedName>
</protein>
<accession>A0A066RMI1</accession>
<dbReference type="Proteomes" id="UP000027192">
    <property type="component" value="Unassembled WGS sequence"/>
</dbReference>
<evidence type="ECO:0000313" key="1">
    <source>
        <dbReference type="EMBL" id="KDM91554.1"/>
    </source>
</evidence>
<evidence type="ECO:0000313" key="2">
    <source>
        <dbReference type="Proteomes" id="UP000027192"/>
    </source>
</evidence>
<dbReference type="InterPro" id="IPR043519">
    <property type="entry name" value="NT_sf"/>
</dbReference>
<dbReference type="AlphaFoldDB" id="A0A066RMI1"/>
<sequence length="257" mass="29757">MASLLPILDNRQPFQPVFQPCLHEMLQHLKVLFKGVLHSVYLSGSVARHEAIPGKSDLNLTLVLERPLTEQESSRLHSLCWHIARRHQAVTRIDVKQALRRDVLSLEGIFQWGIWLRHCCICISGQDLSDSFGDFEPSWDAAKSFNGPLEPILTEYRQKITRTRVMAHYLDYCEYIGKKMLWTGFTLVMHREKTLALSLKDATACFLKVYPEKSLDAERATMLANRIQVPKKATLFLMQHFGLWLADEWQRIERKIG</sequence>
<name>A0A066RMI1_9GAMM</name>
<gene>
    <name evidence="1" type="ORF">EA58_11050</name>
</gene>
<keyword evidence="2" id="KW-1185">Reference proteome</keyword>
<evidence type="ECO:0008006" key="3">
    <source>
        <dbReference type="Google" id="ProtNLM"/>
    </source>
</evidence>
<reference evidence="1 2" key="1">
    <citation type="submission" date="2014-04" db="EMBL/GenBank/DDBJ databases">
        <title>Draft genome sequence of Photobacterium halotolerans S2753: a solonamide, ngercheumicin and holomycin producer.</title>
        <authorList>
            <person name="Machado H.R."/>
            <person name="Gram L."/>
        </authorList>
    </citation>
    <scope>NUCLEOTIDE SEQUENCE [LARGE SCALE GENOMIC DNA]</scope>
    <source>
        <strain evidence="1 2">S2753</strain>
    </source>
</reference>
<proteinExistence type="predicted"/>
<dbReference type="STRING" id="1654360.EA58_11050"/>
<dbReference type="SUPFAM" id="SSF81301">
    <property type="entry name" value="Nucleotidyltransferase"/>
    <property type="match status" value="1"/>
</dbReference>
<dbReference type="RefSeq" id="WP_036752248.1">
    <property type="nucleotide sequence ID" value="NZ_JAGSGC010000006.1"/>
</dbReference>
<organism evidence="1 2">
    <name type="scientific">Photobacterium galatheae</name>
    <dbReference type="NCBI Taxonomy" id="1654360"/>
    <lineage>
        <taxon>Bacteria</taxon>
        <taxon>Pseudomonadati</taxon>
        <taxon>Pseudomonadota</taxon>
        <taxon>Gammaproteobacteria</taxon>
        <taxon>Vibrionales</taxon>
        <taxon>Vibrionaceae</taxon>
        <taxon>Photobacterium</taxon>
    </lineage>
</organism>
<dbReference type="EMBL" id="JMIB01000021">
    <property type="protein sequence ID" value="KDM91554.1"/>
    <property type="molecule type" value="Genomic_DNA"/>
</dbReference>
<dbReference type="OrthoDB" id="3422944at2"/>
<comment type="caution">
    <text evidence="1">The sequence shown here is derived from an EMBL/GenBank/DDBJ whole genome shotgun (WGS) entry which is preliminary data.</text>
</comment>